<evidence type="ECO:0000256" key="2">
    <source>
        <dbReference type="ARBA" id="ARBA00005417"/>
    </source>
</evidence>
<evidence type="ECO:0000256" key="10">
    <source>
        <dbReference type="ARBA" id="ARBA00025157"/>
    </source>
</evidence>
<evidence type="ECO:0000256" key="4">
    <source>
        <dbReference type="ARBA" id="ARBA00022475"/>
    </source>
</evidence>
<dbReference type="PANTHER" id="PTHR43553">
    <property type="entry name" value="HEAVY METAL TRANSPORTER"/>
    <property type="match status" value="1"/>
</dbReference>
<dbReference type="InterPro" id="IPR017871">
    <property type="entry name" value="ABC_transporter-like_CS"/>
</dbReference>
<dbReference type="InterPro" id="IPR015856">
    <property type="entry name" value="ABC_transpr_CbiO/EcfA_su"/>
</dbReference>
<dbReference type="PROSITE" id="PS50893">
    <property type="entry name" value="ABC_TRANSPORTER_2"/>
    <property type="match status" value="2"/>
</dbReference>
<evidence type="ECO:0000256" key="6">
    <source>
        <dbReference type="ARBA" id="ARBA00022741"/>
    </source>
</evidence>
<keyword evidence="5" id="KW-0677">Repeat</keyword>
<dbReference type="InterPro" id="IPR003439">
    <property type="entry name" value="ABC_transporter-like_ATP-bd"/>
</dbReference>
<evidence type="ECO:0000256" key="5">
    <source>
        <dbReference type="ARBA" id="ARBA00022737"/>
    </source>
</evidence>
<protein>
    <submittedName>
        <fullName evidence="12">Cobalt ABC transporter</fullName>
    </submittedName>
</protein>
<evidence type="ECO:0000256" key="8">
    <source>
        <dbReference type="ARBA" id="ARBA00022967"/>
    </source>
</evidence>
<dbReference type="Pfam" id="PF00005">
    <property type="entry name" value="ABC_tran"/>
    <property type="match status" value="2"/>
</dbReference>
<comment type="caution">
    <text evidence="12">The sequence shown here is derived from an EMBL/GenBank/DDBJ whole genome shotgun (WGS) entry which is preliminary data.</text>
</comment>
<dbReference type="OrthoDB" id="501320at2"/>
<feature type="domain" description="ABC transporter" evidence="11">
    <location>
        <begin position="2"/>
        <end position="240"/>
    </location>
</feature>
<gene>
    <name evidence="12" type="ORF">BEI59_06195</name>
</gene>
<evidence type="ECO:0000313" key="12">
    <source>
        <dbReference type="EMBL" id="ODR54140.1"/>
    </source>
</evidence>
<comment type="subcellular location">
    <subcellularLocation>
        <location evidence="1">Cell membrane</location>
        <topology evidence="1">Peripheral membrane protein</topology>
    </subcellularLocation>
</comment>
<dbReference type="InterPro" id="IPR003593">
    <property type="entry name" value="AAA+_ATPase"/>
</dbReference>
<dbReference type="CDD" id="cd03226">
    <property type="entry name" value="ABC_cobalt_CbiO_domain2"/>
    <property type="match status" value="1"/>
</dbReference>
<dbReference type="PROSITE" id="PS00211">
    <property type="entry name" value="ABC_TRANSPORTER_1"/>
    <property type="match status" value="2"/>
</dbReference>
<dbReference type="GO" id="GO:0016887">
    <property type="term" value="F:ATP hydrolysis activity"/>
    <property type="evidence" value="ECO:0007669"/>
    <property type="project" value="InterPro"/>
</dbReference>
<name>A0A1E3UM59_9FIRM</name>
<sequence>MIELIRASFQYENSDRGVRDISLSVKGGECVVLTGLSGCGKTTVTRLVNGLAPSYYPGAFSGSVRIDGKDISRLSTWEIGRLVGSVFQDPKSQFFSSELAGEVAFPCENYGLSAREIRERTDAAIEALKLSHLKDRAVDVLSSGEKQRAAIASVYAMKPKVFVCDEPTANLDAAGTRQLAQTLRQLKEQGFTLLIAEHRIDWLMGIADRFLYLRDGRIAAEYAPRDLLLPEADILGMGLRSPHEGKCLPAPSVLDESPAVLKTAGLSKRIRKEVIFEDISLSVPEGGVTAITGQNGAGKTTLAQILCGLSKQTRGHILIDGKKARAAVRRRDIYYCGNDTSTQFFTASVAEELLLNTGLTEENKDRARHLLKEFGLYEYRDAHPSTLSGGQKQRLAIACAIFSGRRILILDEPTSGLDGQNMRLIAERLKSEARSGRTILVITHDRELIESCCDRIAKIGVKFGEGDVA</sequence>
<evidence type="ECO:0000256" key="3">
    <source>
        <dbReference type="ARBA" id="ARBA00022448"/>
    </source>
</evidence>
<dbReference type="EMBL" id="MEHA01000003">
    <property type="protein sequence ID" value="ODR54140.1"/>
    <property type="molecule type" value="Genomic_DNA"/>
</dbReference>
<dbReference type="SUPFAM" id="SSF52540">
    <property type="entry name" value="P-loop containing nucleoside triphosphate hydrolases"/>
    <property type="match status" value="2"/>
</dbReference>
<reference evidence="12 13" key="1">
    <citation type="submission" date="2016-08" db="EMBL/GenBank/DDBJ databases">
        <authorList>
            <person name="Seilhamer J.J."/>
        </authorList>
    </citation>
    <scope>NUCLEOTIDE SEQUENCE [LARGE SCALE GENOMIC DNA]</scope>
    <source>
        <strain evidence="12 13">NML150140-1</strain>
    </source>
</reference>
<dbReference type="InterPro" id="IPR027417">
    <property type="entry name" value="P-loop_NTPase"/>
</dbReference>
<dbReference type="GO" id="GO:0043190">
    <property type="term" value="C:ATP-binding cassette (ABC) transporter complex"/>
    <property type="evidence" value="ECO:0007669"/>
    <property type="project" value="TreeGrafter"/>
</dbReference>
<keyword evidence="6" id="KW-0547">Nucleotide-binding</keyword>
<dbReference type="AlphaFoldDB" id="A0A1E3UM59"/>
<dbReference type="GO" id="GO:0005524">
    <property type="term" value="F:ATP binding"/>
    <property type="evidence" value="ECO:0007669"/>
    <property type="project" value="UniProtKB-KW"/>
</dbReference>
<dbReference type="CDD" id="cd03225">
    <property type="entry name" value="ABC_cobalt_CbiO_domain1"/>
    <property type="match status" value="1"/>
</dbReference>
<dbReference type="PANTHER" id="PTHR43553:SF23">
    <property type="entry name" value="ABC TRANSPORTER ATP-BINDING COMPONENT"/>
    <property type="match status" value="1"/>
</dbReference>
<dbReference type="RefSeq" id="WP_069431302.1">
    <property type="nucleotide sequence ID" value="NZ_MEHA01000003.1"/>
</dbReference>
<dbReference type="SMART" id="SM00382">
    <property type="entry name" value="AAA"/>
    <property type="match status" value="2"/>
</dbReference>
<keyword evidence="3" id="KW-0813">Transport</keyword>
<proteinExistence type="inferred from homology"/>
<evidence type="ECO:0000256" key="1">
    <source>
        <dbReference type="ARBA" id="ARBA00004202"/>
    </source>
</evidence>
<keyword evidence="9" id="KW-0472">Membrane</keyword>
<evidence type="ECO:0000313" key="13">
    <source>
        <dbReference type="Proteomes" id="UP000094271"/>
    </source>
</evidence>
<keyword evidence="7" id="KW-0067">ATP-binding</keyword>
<organism evidence="12 13">
    <name type="scientific">Eisenbergiella tayi</name>
    <dbReference type="NCBI Taxonomy" id="1432052"/>
    <lineage>
        <taxon>Bacteria</taxon>
        <taxon>Bacillati</taxon>
        <taxon>Bacillota</taxon>
        <taxon>Clostridia</taxon>
        <taxon>Lachnospirales</taxon>
        <taxon>Lachnospiraceae</taxon>
        <taxon>Eisenbergiella</taxon>
    </lineage>
</organism>
<comment type="similarity">
    <text evidence="2">Belongs to the ABC transporter superfamily.</text>
</comment>
<dbReference type="GO" id="GO:0042626">
    <property type="term" value="F:ATPase-coupled transmembrane transporter activity"/>
    <property type="evidence" value="ECO:0007669"/>
    <property type="project" value="TreeGrafter"/>
</dbReference>
<dbReference type="Gene3D" id="3.40.50.300">
    <property type="entry name" value="P-loop containing nucleotide triphosphate hydrolases"/>
    <property type="match status" value="2"/>
</dbReference>
<evidence type="ECO:0000259" key="11">
    <source>
        <dbReference type="PROSITE" id="PS50893"/>
    </source>
</evidence>
<dbReference type="InterPro" id="IPR050095">
    <property type="entry name" value="ECF_ABC_transporter_ATP-bd"/>
</dbReference>
<accession>A0A1E3UM59</accession>
<evidence type="ECO:0000256" key="9">
    <source>
        <dbReference type="ARBA" id="ARBA00023136"/>
    </source>
</evidence>
<keyword evidence="8" id="KW-1278">Translocase</keyword>
<evidence type="ECO:0000256" key="7">
    <source>
        <dbReference type="ARBA" id="ARBA00022840"/>
    </source>
</evidence>
<comment type="function">
    <text evidence="10">Probably part of an ABC transporter complex. Responsible for energy coupling to the transport system.</text>
</comment>
<feature type="domain" description="ABC transporter" evidence="11">
    <location>
        <begin position="261"/>
        <end position="468"/>
    </location>
</feature>
<keyword evidence="4" id="KW-1003">Cell membrane</keyword>
<dbReference type="Proteomes" id="UP000094271">
    <property type="component" value="Unassembled WGS sequence"/>
</dbReference>